<evidence type="ECO:0000256" key="2">
    <source>
        <dbReference type="RuleBase" id="RU000384"/>
    </source>
</evidence>
<protein>
    <submittedName>
        <fullName evidence="4">GlnA protein</fullName>
    </submittedName>
</protein>
<dbReference type="Pfam" id="PF18318">
    <property type="entry name" value="Gln-synt_C-ter"/>
    <property type="match status" value="1"/>
</dbReference>
<reference evidence="4" key="1">
    <citation type="submission" date="2021-02" db="EMBL/GenBank/DDBJ databases">
        <authorList>
            <person name="Dougan E. K."/>
            <person name="Rhodes N."/>
            <person name="Thang M."/>
            <person name="Chan C."/>
        </authorList>
    </citation>
    <scope>NUCLEOTIDE SEQUENCE</scope>
</reference>
<dbReference type="AlphaFoldDB" id="A0A813BFW9"/>
<dbReference type="SMART" id="SM01230">
    <property type="entry name" value="Gln-synt_C"/>
    <property type="match status" value="1"/>
</dbReference>
<dbReference type="InterPro" id="IPR014746">
    <property type="entry name" value="Gln_synth/guanido_kin_cat_dom"/>
</dbReference>
<dbReference type="OrthoDB" id="415358at2759"/>
<feature type="domain" description="GS catalytic" evidence="3">
    <location>
        <begin position="66"/>
        <end position="264"/>
    </location>
</feature>
<dbReference type="GO" id="GO:0004356">
    <property type="term" value="F:glutamine synthetase activity"/>
    <property type="evidence" value="ECO:0007669"/>
    <property type="project" value="InterPro"/>
</dbReference>
<keyword evidence="5" id="KW-1185">Reference proteome</keyword>
<evidence type="ECO:0000259" key="3">
    <source>
        <dbReference type="PROSITE" id="PS51987"/>
    </source>
</evidence>
<dbReference type="PANTHER" id="PTHR42974:SF1">
    <property type="entry name" value="TYPE-3 GLUTAMINE SYNTHETASE"/>
    <property type="match status" value="1"/>
</dbReference>
<sequence length="481" mass="53380">MKACLPAERLFQGETDGSSFPNGGLRVTHSAAAFTTWDRSSPPFVMDKCLYIPCAFVTHFGKCIDEKTPLLRSMDAVTLHGLRLLKNIGIGTDAKCMFSYLGWEQEFFVLSAAHYKARPDLVNTGRTLFGKLPTRHQQGDLNYFQAIPGSVQELLDNVQAEMLKIGCPMAVKHNEVAPGQHEMSPVFRTANVSCDSNVCFMEVMNREAAKLGLQVLFHEKPFAGINGSGKHANWSIGTDTGMNFFYPGKNEAGAKLYVTAIACLSYGLAQYLGQGFEAFVESICSGGDLLGYKAEKKKQNKHVIFTGNGYSAEWPVEASKRGLPNLNTTPKAIATWASEKNTKLLETLKIYTKEETEARQEVMYENYISCMCCEVETMIQMVETGYLPACAKDLEKFKGFDKLAGSRKTIYDSIVDELEKLKSVIAAKPHSSLAEEATYLCDTVKPQMVALRAKVDKAESVMESSLYPYPTYEAMIYSHHF</sequence>
<dbReference type="Gene3D" id="1.20.120.1560">
    <property type="match status" value="1"/>
</dbReference>
<dbReference type="InterPro" id="IPR027303">
    <property type="entry name" value="Gln_synth_gly_rich_site"/>
</dbReference>
<accession>A0A813BFW9</accession>
<dbReference type="PANTHER" id="PTHR42974">
    <property type="entry name" value="GLUTAMINE SYNTHETASE"/>
    <property type="match status" value="1"/>
</dbReference>
<dbReference type="PROSITE" id="PS51987">
    <property type="entry name" value="GS_CATALYTIC"/>
    <property type="match status" value="1"/>
</dbReference>
<evidence type="ECO:0000256" key="1">
    <source>
        <dbReference type="PROSITE-ProRule" id="PRU01331"/>
    </source>
</evidence>
<dbReference type="InterPro" id="IPR008146">
    <property type="entry name" value="Gln_synth_cat_dom"/>
</dbReference>
<comment type="caution">
    <text evidence="4">The sequence shown here is derived from an EMBL/GenBank/DDBJ whole genome shotgun (WGS) entry which is preliminary data.</text>
</comment>
<dbReference type="Pfam" id="PF00120">
    <property type="entry name" value="Gln-synt_C"/>
    <property type="match status" value="1"/>
</dbReference>
<name>A0A813BFW9_9DINO</name>
<dbReference type="PROSITE" id="PS00181">
    <property type="entry name" value="GLNA_ATP"/>
    <property type="match status" value="1"/>
</dbReference>
<proteinExistence type="inferred from homology"/>
<dbReference type="Pfam" id="PF12437">
    <property type="entry name" value="GSIII_N"/>
    <property type="match status" value="1"/>
</dbReference>
<dbReference type="EMBL" id="CAJNJA010070358">
    <property type="protein sequence ID" value="CAE7900626.1"/>
    <property type="molecule type" value="Genomic_DNA"/>
</dbReference>
<dbReference type="InterPro" id="IPR040577">
    <property type="entry name" value="Gln-synt_C"/>
</dbReference>
<dbReference type="Proteomes" id="UP000601435">
    <property type="component" value="Unassembled WGS sequence"/>
</dbReference>
<evidence type="ECO:0000313" key="4">
    <source>
        <dbReference type="EMBL" id="CAE7900626.1"/>
    </source>
</evidence>
<dbReference type="InterPro" id="IPR022147">
    <property type="entry name" value="GSIII_N"/>
</dbReference>
<gene>
    <name evidence="4" type="primary">glnA</name>
    <name evidence="4" type="ORF">SNEC2469_LOCUS30307</name>
</gene>
<dbReference type="SUPFAM" id="SSF55931">
    <property type="entry name" value="Glutamine synthetase/guanido kinase"/>
    <property type="match status" value="1"/>
</dbReference>
<dbReference type="InterPro" id="IPR052725">
    <property type="entry name" value="GS_Type-3"/>
</dbReference>
<evidence type="ECO:0000313" key="5">
    <source>
        <dbReference type="Proteomes" id="UP000601435"/>
    </source>
</evidence>
<organism evidence="4 5">
    <name type="scientific">Symbiodinium necroappetens</name>
    <dbReference type="NCBI Taxonomy" id="1628268"/>
    <lineage>
        <taxon>Eukaryota</taxon>
        <taxon>Sar</taxon>
        <taxon>Alveolata</taxon>
        <taxon>Dinophyceae</taxon>
        <taxon>Suessiales</taxon>
        <taxon>Symbiodiniaceae</taxon>
        <taxon>Symbiodinium</taxon>
    </lineage>
</organism>
<dbReference type="Gene3D" id="3.30.590.10">
    <property type="entry name" value="Glutamine synthetase/guanido kinase, catalytic domain"/>
    <property type="match status" value="1"/>
</dbReference>
<comment type="similarity">
    <text evidence="1 2">Belongs to the glutamine synthetase family.</text>
</comment>